<comment type="caution">
    <text evidence="1">The sequence shown here is derived from an EMBL/GenBank/DDBJ whole genome shotgun (WGS) entry which is preliminary data.</text>
</comment>
<organism evidence="1 2">
    <name type="scientific">Lindgomyces ingoldianus</name>
    <dbReference type="NCBI Taxonomy" id="673940"/>
    <lineage>
        <taxon>Eukaryota</taxon>
        <taxon>Fungi</taxon>
        <taxon>Dikarya</taxon>
        <taxon>Ascomycota</taxon>
        <taxon>Pezizomycotina</taxon>
        <taxon>Dothideomycetes</taxon>
        <taxon>Pleosporomycetidae</taxon>
        <taxon>Pleosporales</taxon>
        <taxon>Lindgomycetaceae</taxon>
        <taxon>Lindgomyces</taxon>
    </lineage>
</organism>
<gene>
    <name evidence="1" type="ORF">BDR25DRAFT_395768</name>
</gene>
<keyword evidence="2" id="KW-1185">Reference proteome</keyword>
<protein>
    <submittedName>
        <fullName evidence="1">Uncharacterized protein</fullName>
    </submittedName>
</protein>
<sequence>MRKTPKIAHLAPPRNATYSRSVTSTEKQRWKLGKGGTKRQGYGTETNLPSKKVPSYVLNARDNTGAPPFVTTKKREEEQKHQDPLSRSLCPIFLYYPKRPNPALSALKSRFPCAPYRAHMWETWVAIIRRRDAEVRVLKRKEGDGGVWEGDLIGQWMEEIGDGGN</sequence>
<reference evidence="1" key="1">
    <citation type="journal article" date="2020" name="Stud. Mycol.">
        <title>101 Dothideomycetes genomes: a test case for predicting lifestyles and emergence of pathogens.</title>
        <authorList>
            <person name="Haridas S."/>
            <person name="Albert R."/>
            <person name="Binder M."/>
            <person name="Bloem J."/>
            <person name="Labutti K."/>
            <person name="Salamov A."/>
            <person name="Andreopoulos B."/>
            <person name="Baker S."/>
            <person name="Barry K."/>
            <person name="Bills G."/>
            <person name="Bluhm B."/>
            <person name="Cannon C."/>
            <person name="Castanera R."/>
            <person name="Culley D."/>
            <person name="Daum C."/>
            <person name="Ezra D."/>
            <person name="Gonzalez J."/>
            <person name="Henrissat B."/>
            <person name="Kuo A."/>
            <person name="Liang C."/>
            <person name="Lipzen A."/>
            <person name="Lutzoni F."/>
            <person name="Magnuson J."/>
            <person name="Mondo S."/>
            <person name="Nolan M."/>
            <person name="Ohm R."/>
            <person name="Pangilinan J."/>
            <person name="Park H.-J."/>
            <person name="Ramirez L."/>
            <person name="Alfaro M."/>
            <person name="Sun H."/>
            <person name="Tritt A."/>
            <person name="Yoshinaga Y."/>
            <person name="Zwiers L.-H."/>
            <person name="Turgeon B."/>
            <person name="Goodwin S."/>
            <person name="Spatafora J."/>
            <person name="Crous P."/>
            <person name="Grigoriev I."/>
        </authorList>
    </citation>
    <scope>NUCLEOTIDE SEQUENCE</scope>
    <source>
        <strain evidence="1">ATCC 200398</strain>
    </source>
</reference>
<dbReference type="EMBL" id="MU003525">
    <property type="protein sequence ID" value="KAF2466237.1"/>
    <property type="molecule type" value="Genomic_DNA"/>
</dbReference>
<proteinExistence type="predicted"/>
<evidence type="ECO:0000313" key="2">
    <source>
        <dbReference type="Proteomes" id="UP000799755"/>
    </source>
</evidence>
<name>A0ACB6QJC8_9PLEO</name>
<evidence type="ECO:0000313" key="1">
    <source>
        <dbReference type="EMBL" id="KAF2466237.1"/>
    </source>
</evidence>
<accession>A0ACB6QJC8</accession>
<dbReference type="Proteomes" id="UP000799755">
    <property type="component" value="Unassembled WGS sequence"/>
</dbReference>